<name>A0AAV1ALC3_VICFA</name>
<accession>A0AAV1ALC3</accession>
<dbReference type="Gene3D" id="3.40.50.300">
    <property type="entry name" value="P-loop containing nucleotide triphosphate hydrolases"/>
    <property type="match status" value="1"/>
</dbReference>
<dbReference type="SUPFAM" id="SSF52540">
    <property type="entry name" value="P-loop containing nucleoside triphosphate hydrolases"/>
    <property type="match status" value="1"/>
</dbReference>
<dbReference type="InterPro" id="IPR050173">
    <property type="entry name" value="ABC_transporter_C-like"/>
</dbReference>
<protein>
    <submittedName>
        <fullName evidence="3">Uncharacterized protein</fullName>
    </submittedName>
</protein>
<keyword evidence="4" id="KW-1185">Reference proteome</keyword>
<dbReference type="AlphaFoldDB" id="A0AAV1ALC3"/>
<dbReference type="Proteomes" id="UP001157006">
    <property type="component" value="Chromosome 4"/>
</dbReference>
<organism evidence="3 4">
    <name type="scientific">Vicia faba</name>
    <name type="common">Broad bean</name>
    <name type="synonym">Faba vulgaris</name>
    <dbReference type="NCBI Taxonomy" id="3906"/>
    <lineage>
        <taxon>Eukaryota</taxon>
        <taxon>Viridiplantae</taxon>
        <taxon>Streptophyta</taxon>
        <taxon>Embryophyta</taxon>
        <taxon>Tracheophyta</taxon>
        <taxon>Spermatophyta</taxon>
        <taxon>Magnoliopsida</taxon>
        <taxon>eudicotyledons</taxon>
        <taxon>Gunneridae</taxon>
        <taxon>Pentapetalae</taxon>
        <taxon>rosids</taxon>
        <taxon>fabids</taxon>
        <taxon>Fabales</taxon>
        <taxon>Fabaceae</taxon>
        <taxon>Papilionoideae</taxon>
        <taxon>50 kb inversion clade</taxon>
        <taxon>NPAAA clade</taxon>
        <taxon>Hologalegina</taxon>
        <taxon>IRL clade</taxon>
        <taxon>Fabeae</taxon>
        <taxon>Vicia</taxon>
    </lineage>
</organism>
<dbReference type="GO" id="GO:0005524">
    <property type="term" value="F:ATP binding"/>
    <property type="evidence" value="ECO:0007669"/>
    <property type="project" value="UniProtKB-KW"/>
</dbReference>
<sequence>MSILQPELEILVLDEVITSVNTTTDNLIQKIIRTKFKACIMLTIAHRIPTAIDNNQVLVLSNGRVAEFDTPLLLLEDKSSMPLMFVSEYLSQSSSIPKF</sequence>
<dbReference type="PANTHER" id="PTHR24223">
    <property type="entry name" value="ATP-BINDING CASSETTE SUB-FAMILY C"/>
    <property type="match status" value="1"/>
</dbReference>
<dbReference type="InterPro" id="IPR027417">
    <property type="entry name" value="P-loop_NTPase"/>
</dbReference>
<dbReference type="GO" id="GO:0042626">
    <property type="term" value="F:ATPase-coupled transmembrane transporter activity"/>
    <property type="evidence" value="ECO:0007669"/>
    <property type="project" value="TreeGrafter"/>
</dbReference>
<evidence type="ECO:0000313" key="4">
    <source>
        <dbReference type="Proteomes" id="UP001157006"/>
    </source>
</evidence>
<keyword evidence="1" id="KW-0547">Nucleotide-binding</keyword>
<keyword evidence="2" id="KW-0067">ATP-binding</keyword>
<evidence type="ECO:0000256" key="2">
    <source>
        <dbReference type="ARBA" id="ARBA00022840"/>
    </source>
</evidence>
<proteinExistence type="predicted"/>
<dbReference type="EMBL" id="OX451739">
    <property type="protein sequence ID" value="CAI8610093.1"/>
    <property type="molecule type" value="Genomic_DNA"/>
</dbReference>
<dbReference type="PANTHER" id="PTHR24223:SF189">
    <property type="entry name" value="ABC TRANSPORTER C FAMILY MEMBER 5"/>
    <property type="match status" value="1"/>
</dbReference>
<evidence type="ECO:0000256" key="1">
    <source>
        <dbReference type="ARBA" id="ARBA00022741"/>
    </source>
</evidence>
<dbReference type="GO" id="GO:0016020">
    <property type="term" value="C:membrane"/>
    <property type="evidence" value="ECO:0007669"/>
    <property type="project" value="TreeGrafter"/>
</dbReference>
<evidence type="ECO:0000313" key="3">
    <source>
        <dbReference type="EMBL" id="CAI8610093.1"/>
    </source>
</evidence>
<gene>
    <name evidence="3" type="ORF">VFH_IV165440</name>
</gene>
<reference evidence="3 4" key="1">
    <citation type="submission" date="2023-01" db="EMBL/GenBank/DDBJ databases">
        <authorList>
            <person name="Kreplak J."/>
        </authorList>
    </citation>
    <scope>NUCLEOTIDE SEQUENCE [LARGE SCALE GENOMIC DNA]</scope>
</reference>